<dbReference type="Pfam" id="PF25819">
    <property type="entry name" value="Nal1_C"/>
    <property type="match status" value="1"/>
</dbReference>
<dbReference type="PANTHER" id="PTHR31521:SF2">
    <property type="entry name" value="EXPRESSED PROTEIN"/>
    <property type="match status" value="1"/>
</dbReference>
<dbReference type="OrthoDB" id="1881052at2759"/>
<keyword evidence="5" id="KW-1185">Reference proteome</keyword>
<dbReference type="STRING" id="4533.J3NDP7"/>
<dbReference type="PANTHER" id="PTHR31521">
    <property type="entry name" value="EXPRESSED PROTEIN"/>
    <property type="match status" value="1"/>
</dbReference>
<dbReference type="InterPro" id="IPR057905">
    <property type="entry name" value="Nal1_N"/>
</dbReference>
<dbReference type="GeneID" id="102705771"/>
<evidence type="ECO:0000313" key="4">
    <source>
        <dbReference type="EnsemblPlants" id="OB12G21050.1"/>
    </source>
</evidence>
<feature type="domain" description="Nal1 N-terminal" evidence="2">
    <location>
        <begin position="92"/>
        <end position="171"/>
    </location>
</feature>
<proteinExistence type="predicted"/>
<sequence length="602" mass="64802">MWPSDIWQAHAGSSQSEGSELDMERNGCNHNCCPSPLQPIASGGQHSESSAAYFSWPTSTLMHGSAEGRANYFGNLQKGVLPGHLGRLPTGQRATTLLDLMIIRAFHSKILRRFSLGTAIGFRIKKGTLTDTPAILVFVARKVHRKWLSTTQCLPAHLEGPGGVWCDVDVVEFSYYGAPAPTPKEQLYDELVDGLRGSDPTIGSGSQVASLETYGTLGAIVKSRTGNKQVGFLTNRHVAVDLDYPNQKMFHPLPPNLGPGVYLGAVERATSFITDDVWYGIYAGTNPETFVRADGAFIPFADDFDITSVVTTSVKGVGVIGDVKAIDLQSPISSLIGRQVVKVGRSSGLTTGTVVAYALEYNDEKGICFFTDFLVVGENQQTFDLEGDSGSLIILTGKDDEKPQPIGIIWGGTANRGRLKLKSGQGPENWTSGVDLGRLLDLLELDLITTSEGLQEALKEQQIILAAAAAAANSTAATESSPVAGPQENEKVDKIYEPLGINIQQLPRDSTATSTDQPFGPSEFHVDTVEGGVLNNVEEHQFLIGMSPAREEVGQDANGELNSSLVELENSPEDICFSLHLGEREPKRLRSDSSSLDIDLQK</sequence>
<reference evidence="4" key="1">
    <citation type="journal article" date="2013" name="Nat. Commun.">
        <title>Whole-genome sequencing of Oryza brachyantha reveals mechanisms underlying Oryza genome evolution.</title>
        <authorList>
            <person name="Chen J."/>
            <person name="Huang Q."/>
            <person name="Gao D."/>
            <person name="Wang J."/>
            <person name="Lang Y."/>
            <person name="Liu T."/>
            <person name="Li B."/>
            <person name="Bai Z."/>
            <person name="Luis Goicoechea J."/>
            <person name="Liang C."/>
            <person name="Chen C."/>
            <person name="Zhang W."/>
            <person name="Sun S."/>
            <person name="Liao Y."/>
            <person name="Zhang X."/>
            <person name="Yang L."/>
            <person name="Song C."/>
            <person name="Wang M."/>
            <person name="Shi J."/>
            <person name="Liu G."/>
            <person name="Liu J."/>
            <person name="Zhou H."/>
            <person name="Zhou W."/>
            <person name="Yu Q."/>
            <person name="An N."/>
            <person name="Chen Y."/>
            <person name="Cai Q."/>
            <person name="Wang B."/>
            <person name="Liu B."/>
            <person name="Min J."/>
            <person name="Huang Y."/>
            <person name="Wu H."/>
            <person name="Li Z."/>
            <person name="Zhang Y."/>
            <person name="Yin Y."/>
            <person name="Song W."/>
            <person name="Jiang J."/>
            <person name="Jackson S.A."/>
            <person name="Wing R.A."/>
            <person name="Wang J."/>
            <person name="Chen M."/>
        </authorList>
    </citation>
    <scope>NUCLEOTIDE SEQUENCE [LARGE SCALE GENOMIC DNA]</scope>
    <source>
        <strain evidence="4">cv. IRGC 101232</strain>
    </source>
</reference>
<dbReference type="EnsemblPlants" id="OB12G21050.1">
    <property type="protein sequence ID" value="OB12G21050.1"/>
    <property type="gene ID" value="OB12G21050"/>
</dbReference>
<dbReference type="eggNOG" id="ENOG502QQZI">
    <property type="taxonomic scope" value="Eukaryota"/>
</dbReference>
<feature type="region of interest" description="Disordered" evidence="1">
    <location>
        <begin position="1"/>
        <end position="25"/>
    </location>
</feature>
<dbReference type="Proteomes" id="UP000006038">
    <property type="component" value="Chromosome 12"/>
</dbReference>
<dbReference type="RefSeq" id="XP_006664057.1">
    <property type="nucleotide sequence ID" value="XM_006663994.3"/>
</dbReference>
<dbReference type="InterPro" id="IPR009003">
    <property type="entry name" value="Peptidase_S1_PA"/>
</dbReference>
<evidence type="ECO:0000313" key="5">
    <source>
        <dbReference type="Proteomes" id="UP000006038"/>
    </source>
</evidence>
<name>J3NDP7_ORYBR</name>
<feature type="domain" description="Nal1 C-terminal" evidence="3">
    <location>
        <begin position="184"/>
        <end position="452"/>
    </location>
</feature>
<dbReference type="RefSeq" id="XP_006664056.1">
    <property type="nucleotide sequence ID" value="XM_006663993.3"/>
</dbReference>
<evidence type="ECO:0008006" key="6">
    <source>
        <dbReference type="Google" id="ProtNLM"/>
    </source>
</evidence>
<gene>
    <name evidence="4" type="primary">LOC102705771</name>
</gene>
<reference evidence="4" key="2">
    <citation type="submission" date="2013-04" db="UniProtKB">
        <authorList>
            <consortium name="EnsemblPlants"/>
        </authorList>
    </citation>
    <scope>IDENTIFICATION</scope>
</reference>
<dbReference type="Gramene" id="OB12G21050.1">
    <property type="protein sequence ID" value="OB12G21050.1"/>
    <property type="gene ID" value="OB12G21050"/>
</dbReference>
<dbReference type="OMA" id="NVRQDPI"/>
<dbReference type="Pfam" id="PF25608">
    <property type="entry name" value="NAL1_N"/>
    <property type="match status" value="1"/>
</dbReference>
<evidence type="ECO:0000256" key="1">
    <source>
        <dbReference type="SAM" id="MobiDB-lite"/>
    </source>
</evidence>
<dbReference type="KEGG" id="obr:102705771"/>
<organism evidence="4">
    <name type="scientific">Oryza brachyantha</name>
    <name type="common">malo sina</name>
    <dbReference type="NCBI Taxonomy" id="4533"/>
    <lineage>
        <taxon>Eukaryota</taxon>
        <taxon>Viridiplantae</taxon>
        <taxon>Streptophyta</taxon>
        <taxon>Embryophyta</taxon>
        <taxon>Tracheophyta</taxon>
        <taxon>Spermatophyta</taxon>
        <taxon>Magnoliopsida</taxon>
        <taxon>Liliopsida</taxon>
        <taxon>Poales</taxon>
        <taxon>Poaceae</taxon>
        <taxon>BOP clade</taxon>
        <taxon>Oryzoideae</taxon>
        <taxon>Oryzeae</taxon>
        <taxon>Oryzinae</taxon>
        <taxon>Oryza</taxon>
    </lineage>
</organism>
<protein>
    <recommendedName>
        <fullName evidence="6">Peptidase S1 domain-containing protein</fullName>
    </recommendedName>
</protein>
<dbReference type="InterPro" id="IPR057906">
    <property type="entry name" value="Nal1"/>
</dbReference>
<evidence type="ECO:0000259" key="2">
    <source>
        <dbReference type="Pfam" id="PF25608"/>
    </source>
</evidence>
<dbReference type="InterPro" id="IPR057904">
    <property type="entry name" value="Nal1_C"/>
</dbReference>
<dbReference type="AlphaFoldDB" id="J3NDP7"/>
<accession>J3NDP7</accession>
<dbReference type="HOGENOM" id="CLU_022848_1_0_1"/>
<dbReference type="SUPFAM" id="SSF50494">
    <property type="entry name" value="Trypsin-like serine proteases"/>
    <property type="match status" value="1"/>
</dbReference>
<evidence type="ECO:0000259" key="3">
    <source>
        <dbReference type="Pfam" id="PF25819"/>
    </source>
</evidence>